<reference evidence="1 2" key="1">
    <citation type="journal article" date="2019" name="Antonie Van Leeuwenhoek">
        <title>Description of 'Ca. Methylobacter oryzae' KRF1, a novel species from the environmentally important Methylobacter clade 2.</title>
        <authorList>
            <person name="Khatri K."/>
            <person name="Mohite J.A."/>
            <person name="Pandit P.S."/>
            <person name="Bahulikar R."/>
            <person name="Rahalkar M.C."/>
        </authorList>
    </citation>
    <scope>NUCLEOTIDE SEQUENCE [LARGE SCALE GENOMIC DNA]</scope>
    <source>
        <strain evidence="1 2">KRF1</strain>
    </source>
</reference>
<organism evidence="1 2">
    <name type="scientific">Candidatus Methylobacter oryzae</name>
    <dbReference type="NCBI Taxonomy" id="2497749"/>
    <lineage>
        <taxon>Bacteria</taxon>
        <taxon>Pseudomonadati</taxon>
        <taxon>Pseudomonadota</taxon>
        <taxon>Gammaproteobacteria</taxon>
        <taxon>Methylococcales</taxon>
        <taxon>Methylococcaceae</taxon>
        <taxon>Methylobacter</taxon>
    </lineage>
</organism>
<name>A0ABY3C995_9GAMM</name>
<gene>
    <name evidence="1" type="ORF">EKO24_012775</name>
</gene>
<comment type="caution">
    <text evidence="1">The sequence shown here is derived from an EMBL/GenBank/DDBJ whole genome shotgun (WGS) entry which is preliminary data.</text>
</comment>
<evidence type="ECO:0000313" key="2">
    <source>
        <dbReference type="Proteomes" id="UP000733744"/>
    </source>
</evidence>
<dbReference type="Proteomes" id="UP000733744">
    <property type="component" value="Unassembled WGS sequence"/>
</dbReference>
<keyword evidence="2" id="KW-1185">Reference proteome</keyword>
<protein>
    <submittedName>
        <fullName evidence="1">Uncharacterized protein</fullName>
    </submittedName>
</protein>
<dbReference type="EMBL" id="RYFG02000101">
    <property type="protein sequence ID" value="TRW93320.1"/>
    <property type="molecule type" value="Genomic_DNA"/>
</dbReference>
<accession>A0ABY3C995</accession>
<evidence type="ECO:0000313" key="1">
    <source>
        <dbReference type="EMBL" id="TRW93320.1"/>
    </source>
</evidence>
<sequence length="289" mass="33830">MNKKETIAKTKMLVDKVYPHFDKVILKADMEIDFNIFNVKKLTNLKSTKQRPPTIVKKDIKFQSPYYLLTLFQPSVGNLAYFCDRSAHLPINFNVRYAEVTYDFIGSDPLALATLVNAHLVHLKRGPCYYDVCEDTHYWGERKKNKCTFFPVSYCNISKIAQKPCFHFEYRMQGKAMCDQHLLSVPSDLIYFNFDEFFKLNTKFYVTPIKRDIGRAIALMNNHVITTDRGLEKRYDSFMKNPLTRINDPTVQKLLYKIPPLKQVLHGSKVTRKINQKFTESMQKALIKQ</sequence>
<proteinExistence type="predicted"/>
<dbReference type="RefSeq" id="WP_127028754.1">
    <property type="nucleotide sequence ID" value="NZ_RYFG02000101.1"/>
</dbReference>